<evidence type="ECO:0000256" key="1">
    <source>
        <dbReference type="ARBA" id="ARBA00022553"/>
    </source>
</evidence>
<keyword evidence="2" id="KW-0902">Two-component regulatory system</keyword>
<keyword evidence="1 4" id="KW-0597">Phosphoprotein</keyword>
<feature type="domain" description="OmpR/PhoB-type" evidence="7">
    <location>
        <begin position="127"/>
        <end position="224"/>
    </location>
</feature>
<dbReference type="CDD" id="cd17574">
    <property type="entry name" value="REC_OmpR"/>
    <property type="match status" value="1"/>
</dbReference>
<feature type="domain" description="Response regulatory" evidence="6">
    <location>
        <begin position="4"/>
        <end position="118"/>
    </location>
</feature>
<reference evidence="8" key="1">
    <citation type="submission" date="2022-03" db="EMBL/GenBank/DDBJ databases">
        <title>De novo assembled genomes of Belliella spp. (Cyclobacteriaceae) strains.</title>
        <authorList>
            <person name="Szabo A."/>
            <person name="Korponai K."/>
            <person name="Felfoldi T."/>
        </authorList>
    </citation>
    <scope>NUCLEOTIDE SEQUENCE</scope>
    <source>
        <strain evidence="8">DSM 111904</strain>
    </source>
</reference>
<dbReference type="EMBL" id="JAKZGP010000002">
    <property type="protein sequence ID" value="MCH7408181.1"/>
    <property type="molecule type" value="Genomic_DNA"/>
</dbReference>
<dbReference type="InterPro" id="IPR039420">
    <property type="entry name" value="WalR-like"/>
</dbReference>
<dbReference type="Gene3D" id="3.40.50.2300">
    <property type="match status" value="1"/>
</dbReference>
<gene>
    <name evidence="8" type="ORF">MM239_02140</name>
</gene>
<dbReference type="RefSeq" id="WP_241346203.1">
    <property type="nucleotide sequence ID" value="NZ_JAKZGP010000002.1"/>
</dbReference>
<dbReference type="SMART" id="SM00448">
    <property type="entry name" value="REC"/>
    <property type="match status" value="1"/>
</dbReference>
<dbReference type="PROSITE" id="PS51755">
    <property type="entry name" value="OMPR_PHOB"/>
    <property type="match status" value="1"/>
</dbReference>
<evidence type="ECO:0000256" key="3">
    <source>
        <dbReference type="ARBA" id="ARBA00023125"/>
    </source>
</evidence>
<dbReference type="PANTHER" id="PTHR48111:SF40">
    <property type="entry name" value="PHOSPHATE REGULON TRANSCRIPTIONAL REGULATORY PROTEIN PHOB"/>
    <property type="match status" value="1"/>
</dbReference>
<feature type="DNA-binding region" description="OmpR/PhoB-type" evidence="5">
    <location>
        <begin position="127"/>
        <end position="224"/>
    </location>
</feature>
<accession>A0ABS9UVJ4</accession>
<proteinExistence type="predicted"/>
<dbReference type="InterPro" id="IPR011006">
    <property type="entry name" value="CheY-like_superfamily"/>
</dbReference>
<feature type="modified residue" description="4-aspartylphosphate" evidence="4">
    <location>
        <position position="53"/>
    </location>
</feature>
<comment type="caution">
    <text evidence="8">The sequence shown here is derived from an EMBL/GenBank/DDBJ whole genome shotgun (WGS) entry which is preliminary data.</text>
</comment>
<keyword evidence="3 5" id="KW-0238">DNA-binding</keyword>
<dbReference type="CDD" id="cd00383">
    <property type="entry name" value="trans_reg_C"/>
    <property type="match status" value="1"/>
</dbReference>
<evidence type="ECO:0000256" key="5">
    <source>
        <dbReference type="PROSITE-ProRule" id="PRU01091"/>
    </source>
</evidence>
<dbReference type="InterPro" id="IPR001789">
    <property type="entry name" value="Sig_transdc_resp-reg_receiver"/>
</dbReference>
<name>A0ABS9UVJ4_9BACT</name>
<keyword evidence="9" id="KW-1185">Reference proteome</keyword>
<dbReference type="PANTHER" id="PTHR48111">
    <property type="entry name" value="REGULATOR OF RPOS"/>
    <property type="match status" value="1"/>
</dbReference>
<evidence type="ECO:0000313" key="9">
    <source>
        <dbReference type="Proteomes" id="UP001165489"/>
    </source>
</evidence>
<dbReference type="PROSITE" id="PS50110">
    <property type="entry name" value="RESPONSE_REGULATORY"/>
    <property type="match status" value="1"/>
</dbReference>
<dbReference type="SMART" id="SM00862">
    <property type="entry name" value="Trans_reg_C"/>
    <property type="match status" value="1"/>
</dbReference>
<dbReference type="Pfam" id="PF00072">
    <property type="entry name" value="Response_reg"/>
    <property type="match status" value="1"/>
</dbReference>
<dbReference type="Proteomes" id="UP001165489">
    <property type="component" value="Unassembled WGS sequence"/>
</dbReference>
<evidence type="ECO:0000259" key="6">
    <source>
        <dbReference type="PROSITE" id="PS50110"/>
    </source>
</evidence>
<sequence length="224" mass="25818">MKKKVLLAEDEITLGEIIKESLESRGFELFHASCGKTAIEAFKSFSPDIVILDIMMPVKDGFEVSREIRLLDQNIPIVFLTAKNRTQDVIEGFENGANDFIKKPFSMEELIVRINSHLRISKVNLEMEWISLGKFKFNFGSQVLAINEKETVLTYKETILLSELIKKRNQVLDRSYILKLIWGSDDFFTARSMDVFITKIRKYLKEDSTIKIINVRGVGYKLVV</sequence>
<evidence type="ECO:0000259" key="7">
    <source>
        <dbReference type="PROSITE" id="PS51755"/>
    </source>
</evidence>
<dbReference type="InterPro" id="IPR001867">
    <property type="entry name" value="OmpR/PhoB-type_DNA-bd"/>
</dbReference>
<protein>
    <submittedName>
        <fullName evidence="8">Response regulator transcription factor</fullName>
    </submittedName>
</protein>
<evidence type="ECO:0000256" key="4">
    <source>
        <dbReference type="PROSITE-ProRule" id="PRU00169"/>
    </source>
</evidence>
<dbReference type="Gene3D" id="1.10.10.10">
    <property type="entry name" value="Winged helix-like DNA-binding domain superfamily/Winged helix DNA-binding domain"/>
    <property type="match status" value="1"/>
</dbReference>
<dbReference type="InterPro" id="IPR036388">
    <property type="entry name" value="WH-like_DNA-bd_sf"/>
</dbReference>
<evidence type="ECO:0000313" key="8">
    <source>
        <dbReference type="EMBL" id="MCH7408181.1"/>
    </source>
</evidence>
<evidence type="ECO:0000256" key="2">
    <source>
        <dbReference type="ARBA" id="ARBA00023012"/>
    </source>
</evidence>
<dbReference type="SUPFAM" id="SSF52172">
    <property type="entry name" value="CheY-like"/>
    <property type="match status" value="1"/>
</dbReference>
<organism evidence="8 9">
    <name type="scientific">Belliella filtrata</name>
    <dbReference type="NCBI Taxonomy" id="2923435"/>
    <lineage>
        <taxon>Bacteria</taxon>
        <taxon>Pseudomonadati</taxon>
        <taxon>Bacteroidota</taxon>
        <taxon>Cytophagia</taxon>
        <taxon>Cytophagales</taxon>
        <taxon>Cyclobacteriaceae</taxon>
        <taxon>Belliella</taxon>
    </lineage>
</organism>
<dbReference type="Pfam" id="PF00486">
    <property type="entry name" value="Trans_reg_C"/>
    <property type="match status" value="1"/>
</dbReference>